<dbReference type="EMBL" id="MK697699">
    <property type="protein sequence ID" value="QHR89953.1"/>
    <property type="molecule type" value="Genomic_DNA"/>
</dbReference>
<dbReference type="AlphaFoldDB" id="A0A6B9XSJ4"/>
<proteinExistence type="predicted"/>
<protein>
    <submittedName>
        <fullName evidence="1">Uncharacterized protein</fullName>
    </submittedName>
</protein>
<organism evidence="1">
    <name type="scientific">Picea sitchensis</name>
    <name type="common">Sitka spruce</name>
    <name type="synonym">Pinus sitchensis</name>
    <dbReference type="NCBI Taxonomy" id="3332"/>
    <lineage>
        <taxon>Eukaryota</taxon>
        <taxon>Viridiplantae</taxon>
        <taxon>Streptophyta</taxon>
        <taxon>Embryophyta</taxon>
        <taxon>Tracheophyta</taxon>
        <taxon>Spermatophyta</taxon>
        <taxon>Pinopsida</taxon>
        <taxon>Pinidae</taxon>
        <taxon>Conifers I</taxon>
        <taxon>Pinales</taxon>
        <taxon>Pinaceae</taxon>
        <taxon>Picea</taxon>
    </lineage>
</organism>
<gene>
    <name evidence="1" type="primary">orf03998</name>
    <name evidence="1" type="ORF">Q903MT_gene3975</name>
</gene>
<name>A0A6B9XSJ4_PICSI</name>
<keyword evidence="1" id="KW-0496">Mitochondrion</keyword>
<reference evidence="1" key="1">
    <citation type="submission" date="2019-03" db="EMBL/GenBank/DDBJ databases">
        <title>Largest Complete Mitochondrial Genome of a Gymnosperm, Sitka Spruce (Picea sitchensis), Indicates Complex Physical Structure.</title>
        <authorList>
            <person name="Jackman S.D."/>
            <person name="Coombe L."/>
            <person name="Warren R."/>
            <person name="Kirk H."/>
            <person name="Trinh E."/>
            <person name="McLeod T."/>
            <person name="Pleasance S."/>
            <person name="Pandoh P."/>
            <person name="Zhao Y."/>
            <person name="Coope R."/>
            <person name="Bousquet J."/>
            <person name="Bohlmann J.C."/>
            <person name="Jones S.J.M."/>
            <person name="Birol I."/>
        </authorList>
    </citation>
    <scope>NUCLEOTIDE SEQUENCE</scope>
    <source>
        <strain evidence="1">Q903</strain>
    </source>
</reference>
<sequence>MDALILFACGSELPDNYQLTTRRSTGKGGLDRRRKGWMGCQVGVGKKRDATDGRAASNTNYHSLHYVSEWLGHGIDPTIAS</sequence>
<geneLocation type="mitochondrion" evidence="1"/>
<accession>A0A6B9XSJ4</accession>
<evidence type="ECO:0000313" key="1">
    <source>
        <dbReference type="EMBL" id="QHR89953.1"/>
    </source>
</evidence>